<dbReference type="GO" id="GO:0005840">
    <property type="term" value="C:ribosome"/>
    <property type="evidence" value="ECO:0007669"/>
    <property type="project" value="UniProtKB-KW"/>
</dbReference>
<dbReference type="NCBIfam" id="TIGR03953">
    <property type="entry name" value="rplD_bact"/>
    <property type="match status" value="1"/>
</dbReference>
<reference evidence="7" key="1">
    <citation type="submission" date="2022-08" db="EMBL/GenBank/DDBJ databases">
        <authorList>
            <person name="Vandamme P."/>
            <person name="Hettiarachchi A."/>
            <person name="Peeters C."/>
            <person name="Cnockaert M."/>
            <person name="Carlier A."/>
        </authorList>
    </citation>
    <scope>NUCLEOTIDE SEQUENCE</scope>
    <source>
        <strain evidence="7">LMG 31809</strain>
    </source>
</reference>
<accession>A0A9X3TW64</accession>
<evidence type="ECO:0000256" key="3">
    <source>
        <dbReference type="ARBA" id="ARBA00023274"/>
    </source>
</evidence>
<proteinExistence type="inferred from homology"/>
<dbReference type="SUPFAM" id="SSF52166">
    <property type="entry name" value="Ribosomal protein L4"/>
    <property type="match status" value="1"/>
</dbReference>
<dbReference type="GO" id="GO:1990904">
    <property type="term" value="C:ribonucleoprotein complex"/>
    <property type="evidence" value="ECO:0007669"/>
    <property type="project" value="UniProtKB-KW"/>
</dbReference>
<keyword evidence="8" id="KW-1185">Reference proteome</keyword>
<reference evidence="7" key="2">
    <citation type="journal article" date="2023" name="Syst. Appl. Microbiol.">
        <title>Govania unica gen. nov., sp. nov., a rare biosphere bacterium that represents a novel family in the class Alphaproteobacteria.</title>
        <authorList>
            <person name="Vandamme P."/>
            <person name="Peeters C."/>
            <person name="Hettiarachchi A."/>
            <person name="Cnockaert M."/>
            <person name="Carlier A."/>
        </authorList>
    </citation>
    <scope>NUCLEOTIDE SEQUENCE</scope>
    <source>
        <strain evidence="7">LMG 31809</strain>
    </source>
</reference>
<dbReference type="Proteomes" id="UP001141619">
    <property type="component" value="Unassembled WGS sequence"/>
</dbReference>
<keyword evidence="5" id="KW-0699">rRNA-binding</keyword>
<name>A0A9X3TW64_9PROT</name>
<keyword evidence="2 5" id="KW-0689">Ribosomal protein</keyword>
<comment type="subunit">
    <text evidence="5">Part of the 50S ribosomal subunit.</text>
</comment>
<evidence type="ECO:0000313" key="8">
    <source>
        <dbReference type="Proteomes" id="UP001141619"/>
    </source>
</evidence>
<keyword evidence="3 5" id="KW-0687">Ribonucleoprotein</keyword>
<dbReference type="GO" id="GO:0003735">
    <property type="term" value="F:structural constituent of ribosome"/>
    <property type="evidence" value="ECO:0007669"/>
    <property type="project" value="InterPro"/>
</dbReference>
<evidence type="ECO:0000256" key="1">
    <source>
        <dbReference type="ARBA" id="ARBA00010528"/>
    </source>
</evidence>
<evidence type="ECO:0000313" key="7">
    <source>
        <dbReference type="EMBL" id="MDA5193056.1"/>
    </source>
</evidence>
<evidence type="ECO:0000256" key="6">
    <source>
        <dbReference type="SAM" id="MobiDB-lite"/>
    </source>
</evidence>
<feature type="region of interest" description="Disordered" evidence="6">
    <location>
        <begin position="49"/>
        <end position="78"/>
    </location>
</feature>
<dbReference type="EMBL" id="JANWOI010000001">
    <property type="protein sequence ID" value="MDA5193056.1"/>
    <property type="molecule type" value="Genomic_DNA"/>
</dbReference>
<sequence length="206" mass="21946">MKADVLTLDATKAGTIDLDEGLFGLPERADILNRVVVWQLAKRRAGTQSVKQRTQVSGTTKKFGKQKGGGSARHGSRKAGIFVGGGKVHGAQPRSYEHDLPKKIRALGLKTALSVKALGGKLVVIEDLVLSAGKTKELVDKFAKLNITSALFIDGAQVDGNFKLAASNIPLVDVLPVQGANVYDILRRDVLVLTKAAVAGLEERLK</sequence>
<organism evidence="7 8">
    <name type="scientific">Govanella unica</name>
    <dbReference type="NCBI Taxonomy" id="2975056"/>
    <lineage>
        <taxon>Bacteria</taxon>
        <taxon>Pseudomonadati</taxon>
        <taxon>Pseudomonadota</taxon>
        <taxon>Alphaproteobacteria</taxon>
        <taxon>Emcibacterales</taxon>
        <taxon>Govanellaceae</taxon>
        <taxon>Govanella</taxon>
    </lineage>
</organism>
<dbReference type="PANTHER" id="PTHR10746">
    <property type="entry name" value="50S RIBOSOMAL PROTEIN L4"/>
    <property type="match status" value="1"/>
</dbReference>
<evidence type="ECO:0000256" key="4">
    <source>
        <dbReference type="ARBA" id="ARBA00035244"/>
    </source>
</evidence>
<dbReference type="InterPro" id="IPR023574">
    <property type="entry name" value="Ribosomal_uL4_dom_sf"/>
</dbReference>
<gene>
    <name evidence="5 7" type="primary">rplD</name>
    <name evidence="7" type="ORF">NYP16_03690</name>
</gene>
<comment type="function">
    <text evidence="5">One of the primary rRNA binding proteins, this protein initially binds near the 5'-end of the 23S rRNA. It is important during the early stages of 50S assembly. It makes multiple contacts with different domains of the 23S rRNA in the assembled 50S subunit and ribosome.</text>
</comment>
<dbReference type="GO" id="GO:0006412">
    <property type="term" value="P:translation"/>
    <property type="evidence" value="ECO:0007669"/>
    <property type="project" value="UniProtKB-UniRule"/>
</dbReference>
<dbReference type="HAMAP" id="MF_01328_B">
    <property type="entry name" value="Ribosomal_uL4_B"/>
    <property type="match status" value="1"/>
</dbReference>
<comment type="function">
    <text evidence="5">Forms part of the polypeptide exit tunnel.</text>
</comment>
<dbReference type="GO" id="GO:0019843">
    <property type="term" value="F:rRNA binding"/>
    <property type="evidence" value="ECO:0007669"/>
    <property type="project" value="UniProtKB-UniRule"/>
</dbReference>
<dbReference type="Pfam" id="PF00573">
    <property type="entry name" value="Ribosomal_L4"/>
    <property type="match status" value="1"/>
</dbReference>
<protein>
    <recommendedName>
        <fullName evidence="4 5">Large ribosomal subunit protein uL4</fullName>
    </recommendedName>
</protein>
<dbReference type="InterPro" id="IPR013005">
    <property type="entry name" value="Ribosomal_uL4-like"/>
</dbReference>
<dbReference type="AlphaFoldDB" id="A0A9X3TW64"/>
<dbReference type="RefSeq" id="WP_274942751.1">
    <property type="nucleotide sequence ID" value="NZ_JANWOI010000001.1"/>
</dbReference>
<dbReference type="PANTHER" id="PTHR10746:SF6">
    <property type="entry name" value="LARGE RIBOSOMAL SUBUNIT PROTEIN UL4M"/>
    <property type="match status" value="1"/>
</dbReference>
<evidence type="ECO:0000256" key="5">
    <source>
        <dbReference type="HAMAP-Rule" id="MF_01328"/>
    </source>
</evidence>
<keyword evidence="5" id="KW-0694">RNA-binding</keyword>
<comment type="similarity">
    <text evidence="1 5">Belongs to the universal ribosomal protein uL4 family.</text>
</comment>
<evidence type="ECO:0000256" key="2">
    <source>
        <dbReference type="ARBA" id="ARBA00022980"/>
    </source>
</evidence>
<comment type="caution">
    <text evidence="7">The sequence shown here is derived from an EMBL/GenBank/DDBJ whole genome shotgun (WGS) entry which is preliminary data.</text>
</comment>
<dbReference type="InterPro" id="IPR002136">
    <property type="entry name" value="Ribosomal_uL4"/>
</dbReference>
<dbReference type="Gene3D" id="3.40.1370.10">
    <property type="match status" value="1"/>
</dbReference>